<proteinExistence type="predicted"/>
<keyword evidence="2" id="KW-1185">Reference proteome</keyword>
<dbReference type="EMBL" id="JAGIZQ010000005">
    <property type="protein sequence ID" value="KAH6627494.1"/>
    <property type="molecule type" value="Genomic_DNA"/>
</dbReference>
<evidence type="ECO:0000313" key="2">
    <source>
        <dbReference type="Proteomes" id="UP000724584"/>
    </source>
</evidence>
<evidence type="ECO:0000313" key="1">
    <source>
        <dbReference type="EMBL" id="KAH6627494.1"/>
    </source>
</evidence>
<reference evidence="1 2" key="1">
    <citation type="journal article" date="2021" name="Nat. Commun.">
        <title>Genetic determinants of endophytism in the Arabidopsis root mycobiome.</title>
        <authorList>
            <person name="Mesny F."/>
            <person name="Miyauchi S."/>
            <person name="Thiergart T."/>
            <person name="Pickel B."/>
            <person name="Atanasova L."/>
            <person name="Karlsson M."/>
            <person name="Huettel B."/>
            <person name="Barry K.W."/>
            <person name="Haridas S."/>
            <person name="Chen C."/>
            <person name="Bauer D."/>
            <person name="Andreopoulos W."/>
            <person name="Pangilinan J."/>
            <person name="LaButti K."/>
            <person name="Riley R."/>
            <person name="Lipzen A."/>
            <person name="Clum A."/>
            <person name="Drula E."/>
            <person name="Henrissat B."/>
            <person name="Kohler A."/>
            <person name="Grigoriev I.V."/>
            <person name="Martin F.M."/>
            <person name="Hacquard S."/>
        </authorList>
    </citation>
    <scope>NUCLEOTIDE SEQUENCE [LARGE SCALE GENOMIC DNA]</scope>
    <source>
        <strain evidence="1 2">MPI-SDFR-AT-0079</strain>
    </source>
</reference>
<organism evidence="1 2">
    <name type="scientific">Chaetomium tenue</name>
    <dbReference type="NCBI Taxonomy" id="1854479"/>
    <lineage>
        <taxon>Eukaryota</taxon>
        <taxon>Fungi</taxon>
        <taxon>Dikarya</taxon>
        <taxon>Ascomycota</taxon>
        <taxon>Pezizomycotina</taxon>
        <taxon>Sordariomycetes</taxon>
        <taxon>Sordariomycetidae</taxon>
        <taxon>Sordariales</taxon>
        <taxon>Chaetomiaceae</taxon>
        <taxon>Chaetomium</taxon>
    </lineage>
</organism>
<accession>A0ACB7P2S2</accession>
<sequence>MCRKFQRIGRCGHVYRETWSPSDPTRCSAARARARRTGNAARHCRHTDGGGRSTHITNDNTQVCRSTTCYRDYILRTNGWTCHKCGGQNSGTTRACVHSDVVDYSSGSSSSGGGGYENKGSLFVVL</sequence>
<dbReference type="Proteomes" id="UP000724584">
    <property type="component" value="Unassembled WGS sequence"/>
</dbReference>
<protein>
    <submittedName>
        <fullName evidence="1">Uncharacterized protein</fullName>
    </submittedName>
</protein>
<gene>
    <name evidence="1" type="ORF">F5144DRAFT_621665</name>
</gene>
<comment type="caution">
    <text evidence="1">The sequence shown here is derived from an EMBL/GenBank/DDBJ whole genome shotgun (WGS) entry which is preliminary data.</text>
</comment>
<name>A0ACB7P2S2_9PEZI</name>